<comment type="caution">
    <text evidence="2">The sequence shown here is derived from an EMBL/GenBank/DDBJ whole genome shotgun (WGS) entry which is preliminary data.</text>
</comment>
<keyword evidence="3" id="KW-1185">Reference proteome</keyword>
<keyword evidence="1" id="KW-0472">Membrane</keyword>
<gene>
    <name evidence="2" type="ORF">RM706_09040</name>
</gene>
<feature type="transmembrane region" description="Helical" evidence="1">
    <location>
        <begin position="71"/>
        <end position="88"/>
    </location>
</feature>
<evidence type="ECO:0000256" key="1">
    <source>
        <dbReference type="SAM" id="Phobius"/>
    </source>
</evidence>
<sequence>MKKNHKNKFKTPEGYFDSFNERLLDKIVKEESVIPPDDGFSAPDGYFEYVHDEVYKKIQPKVIQLKNYRKYYFAAASIAAIVILTLFFNQNNSQSFGFDDLANAEIDAYFESNDLNFSTYELAEVVTFENLSIMNIAESENSIDEDILLEYLDENVDEIEDLNLNYDEFE</sequence>
<reference evidence="2 3" key="1">
    <citation type="submission" date="2023-09" db="EMBL/GenBank/DDBJ databases">
        <authorList>
            <person name="Rey-Velasco X."/>
        </authorList>
    </citation>
    <scope>NUCLEOTIDE SEQUENCE [LARGE SCALE GENOMIC DNA]</scope>
    <source>
        <strain evidence="2 3">F388</strain>
    </source>
</reference>
<name>A0ABU3AB93_9FLAO</name>
<protein>
    <submittedName>
        <fullName evidence="2">Uncharacterized protein</fullName>
    </submittedName>
</protein>
<keyword evidence="1" id="KW-1133">Transmembrane helix</keyword>
<proteinExistence type="predicted"/>
<dbReference type="EMBL" id="JAVRHR010000002">
    <property type="protein sequence ID" value="MDT0607173.1"/>
    <property type="molecule type" value="Genomic_DNA"/>
</dbReference>
<evidence type="ECO:0000313" key="3">
    <source>
        <dbReference type="Proteomes" id="UP001255246"/>
    </source>
</evidence>
<keyword evidence="1" id="KW-0812">Transmembrane</keyword>
<dbReference type="Proteomes" id="UP001255246">
    <property type="component" value="Unassembled WGS sequence"/>
</dbReference>
<organism evidence="2 3">
    <name type="scientific">Croceitalea rosinachiae</name>
    <dbReference type="NCBI Taxonomy" id="3075596"/>
    <lineage>
        <taxon>Bacteria</taxon>
        <taxon>Pseudomonadati</taxon>
        <taxon>Bacteroidota</taxon>
        <taxon>Flavobacteriia</taxon>
        <taxon>Flavobacteriales</taxon>
        <taxon>Flavobacteriaceae</taxon>
        <taxon>Croceitalea</taxon>
    </lineage>
</organism>
<evidence type="ECO:0000313" key="2">
    <source>
        <dbReference type="EMBL" id="MDT0607173.1"/>
    </source>
</evidence>
<dbReference type="RefSeq" id="WP_311350734.1">
    <property type="nucleotide sequence ID" value="NZ_JAVRHR010000002.1"/>
</dbReference>
<accession>A0ABU3AB93</accession>